<dbReference type="Proteomes" id="UP000192408">
    <property type="component" value="Unassembled WGS sequence"/>
</dbReference>
<keyword evidence="3" id="KW-1185">Reference proteome</keyword>
<evidence type="ECO:0000313" key="2">
    <source>
        <dbReference type="EMBL" id="SMB78978.1"/>
    </source>
</evidence>
<dbReference type="STRING" id="1122938.SAMN05660772_00280"/>
<evidence type="ECO:0008006" key="4">
    <source>
        <dbReference type="Google" id="ProtNLM"/>
    </source>
</evidence>
<proteinExistence type="predicted"/>
<protein>
    <recommendedName>
        <fullName evidence="4">Type IV pilus biogenesis protein PilP</fullName>
    </recommendedName>
</protein>
<reference evidence="3" key="1">
    <citation type="submission" date="2017-04" db="EMBL/GenBank/DDBJ databases">
        <authorList>
            <person name="Varghese N."/>
            <person name="Submissions S."/>
        </authorList>
    </citation>
    <scope>NUCLEOTIDE SEQUENCE [LARGE SCALE GENOMIC DNA]</scope>
    <source>
        <strain evidence="3">DSM 23072</strain>
    </source>
</reference>
<keyword evidence="1" id="KW-0732">Signal</keyword>
<evidence type="ECO:0000256" key="1">
    <source>
        <dbReference type="SAM" id="SignalP"/>
    </source>
</evidence>
<dbReference type="RefSeq" id="WP_084255556.1">
    <property type="nucleotide sequence ID" value="NZ_FWWV01000001.1"/>
</dbReference>
<sequence>MQLFKSKIAAVGALLLGVFSFNATAQDKDYQYYENAKIAVNYNGEVGYLLQKIADQMKVGYLSYNADSAQPIVIKQAETQTLKDLLNSVNGQLKGNTAQFDTLGNRTLLVLSDGKEPIVQQYIGPVIFGSEQPPQNSIQVTLPETEKGETSGAVETSDNAAEEQLSEADQKLRDKETKIIDAIIQESADEKVLAKYKKKKAPEYRALPNTPLLGLEDIKSTPISTFLLFSPEVNTGEYSVKGPFEKIGKWGSVIAISHKTWKAPVEIRVFNQEKEELRLLKK</sequence>
<accession>A0A1W1UD06</accession>
<feature type="signal peptide" evidence="1">
    <location>
        <begin position="1"/>
        <end position="25"/>
    </location>
</feature>
<feature type="chain" id="PRO_5013252513" description="Type IV pilus biogenesis protein PilP" evidence="1">
    <location>
        <begin position="26"/>
        <end position="282"/>
    </location>
</feature>
<organism evidence="2 3">
    <name type="scientific">Pasteurella testudinis DSM 23072</name>
    <dbReference type="NCBI Taxonomy" id="1122938"/>
    <lineage>
        <taxon>Bacteria</taxon>
        <taxon>Pseudomonadati</taxon>
        <taxon>Pseudomonadota</taxon>
        <taxon>Gammaproteobacteria</taxon>
        <taxon>Pasteurellales</taxon>
        <taxon>Pasteurellaceae</taxon>
        <taxon>Pasteurella</taxon>
    </lineage>
</organism>
<gene>
    <name evidence="2" type="ORF">SAMN05660772_00280</name>
</gene>
<name>A0A1W1UD06_9PAST</name>
<evidence type="ECO:0000313" key="3">
    <source>
        <dbReference type="Proteomes" id="UP000192408"/>
    </source>
</evidence>
<dbReference type="AlphaFoldDB" id="A0A1W1UD06"/>
<dbReference type="EMBL" id="FWWV01000001">
    <property type="protein sequence ID" value="SMB78978.1"/>
    <property type="molecule type" value="Genomic_DNA"/>
</dbReference>